<evidence type="ECO:0000313" key="2">
    <source>
        <dbReference type="Proteomes" id="UP000031036"/>
    </source>
</evidence>
<dbReference type="Proteomes" id="UP000031036">
    <property type="component" value="Unassembled WGS sequence"/>
</dbReference>
<comment type="caution">
    <text evidence="1">The sequence shown here is derived from an EMBL/GenBank/DDBJ whole genome shotgun (WGS) entry which is preliminary data.</text>
</comment>
<keyword evidence="2" id="KW-1185">Reference proteome</keyword>
<organism evidence="1 2">
    <name type="scientific">Toxocara canis</name>
    <name type="common">Canine roundworm</name>
    <dbReference type="NCBI Taxonomy" id="6265"/>
    <lineage>
        <taxon>Eukaryota</taxon>
        <taxon>Metazoa</taxon>
        <taxon>Ecdysozoa</taxon>
        <taxon>Nematoda</taxon>
        <taxon>Chromadorea</taxon>
        <taxon>Rhabditida</taxon>
        <taxon>Spirurina</taxon>
        <taxon>Ascaridomorpha</taxon>
        <taxon>Ascaridoidea</taxon>
        <taxon>Toxocaridae</taxon>
        <taxon>Toxocara</taxon>
    </lineage>
</organism>
<protein>
    <submittedName>
        <fullName evidence="1">Uncharacterized protein</fullName>
    </submittedName>
</protein>
<dbReference type="EMBL" id="JPKZ01000872">
    <property type="protein sequence ID" value="KHN85067.1"/>
    <property type="molecule type" value="Genomic_DNA"/>
</dbReference>
<proteinExistence type="predicted"/>
<name>A0A0B2VUN4_TOXCA</name>
<reference evidence="1 2" key="1">
    <citation type="submission" date="2014-11" db="EMBL/GenBank/DDBJ databases">
        <title>Genetic blueprint of the zoonotic pathogen Toxocara canis.</title>
        <authorList>
            <person name="Zhu X.-Q."/>
            <person name="Korhonen P.K."/>
            <person name="Cai H."/>
            <person name="Young N.D."/>
            <person name="Nejsum P."/>
            <person name="von Samson-Himmelstjerna G."/>
            <person name="Boag P.R."/>
            <person name="Tan P."/>
            <person name="Li Q."/>
            <person name="Min J."/>
            <person name="Yang Y."/>
            <person name="Wang X."/>
            <person name="Fang X."/>
            <person name="Hall R.S."/>
            <person name="Hofmann A."/>
            <person name="Sternberg P.W."/>
            <person name="Jex A.R."/>
            <person name="Gasser R.B."/>
        </authorList>
    </citation>
    <scope>NUCLEOTIDE SEQUENCE [LARGE SCALE GENOMIC DNA]</scope>
    <source>
        <strain evidence="1">PN_DK_2014</strain>
    </source>
</reference>
<gene>
    <name evidence="1" type="ORF">Tcan_02975</name>
</gene>
<dbReference type="AlphaFoldDB" id="A0A0B2VUN4"/>
<sequence>MALFVCSPPNLIDAGQGETTNLEVNLRCKKVNVNYFPNLAILLESIVKSKGVNQGTGGKGGYLDQLKKLTNKIGKLDHYLHFGCEAIILS</sequence>
<evidence type="ECO:0000313" key="1">
    <source>
        <dbReference type="EMBL" id="KHN85067.1"/>
    </source>
</evidence>
<accession>A0A0B2VUN4</accession>